<dbReference type="Proteomes" id="UP001362999">
    <property type="component" value="Unassembled WGS sequence"/>
</dbReference>
<dbReference type="EMBL" id="JAWWNJ010000058">
    <property type="protein sequence ID" value="KAK7013812.1"/>
    <property type="molecule type" value="Genomic_DNA"/>
</dbReference>
<proteinExistence type="predicted"/>
<dbReference type="Gene3D" id="6.10.140.2220">
    <property type="match status" value="1"/>
</dbReference>
<name>A0AAW0ALJ2_9AGAR</name>
<evidence type="ECO:0000313" key="2">
    <source>
        <dbReference type="Proteomes" id="UP001362999"/>
    </source>
</evidence>
<organism evidence="1 2">
    <name type="scientific">Favolaschia claudopus</name>
    <dbReference type="NCBI Taxonomy" id="2862362"/>
    <lineage>
        <taxon>Eukaryota</taxon>
        <taxon>Fungi</taxon>
        <taxon>Dikarya</taxon>
        <taxon>Basidiomycota</taxon>
        <taxon>Agaricomycotina</taxon>
        <taxon>Agaricomycetes</taxon>
        <taxon>Agaricomycetidae</taxon>
        <taxon>Agaricales</taxon>
        <taxon>Marasmiineae</taxon>
        <taxon>Mycenaceae</taxon>
        <taxon>Favolaschia</taxon>
    </lineage>
</organism>
<keyword evidence="2" id="KW-1185">Reference proteome</keyword>
<accession>A0AAW0ALJ2</accession>
<evidence type="ECO:0008006" key="3">
    <source>
        <dbReference type="Google" id="ProtNLM"/>
    </source>
</evidence>
<reference evidence="1 2" key="1">
    <citation type="journal article" date="2024" name="J Genomics">
        <title>Draft genome sequencing and assembly of Favolaschia claudopus CIRM-BRFM 2984 isolated from oak limbs.</title>
        <authorList>
            <person name="Navarro D."/>
            <person name="Drula E."/>
            <person name="Chaduli D."/>
            <person name="Cazenave R."/>
            <person name="Ahrendt S."/>
            <person name="Wang J."/>
            <person name="Lipzen A."/>
            <person name="Daum C."/>
            <person name="Barry K."/>
            <person name="Grigoriev I.V."/>
            <person name="Favel A."/>
            <person name="Rosso M.N."/>
            <person name="Martin F."/>
        </authorList>
    </citation>
    <scope>NUCLEOTIDE SEQUENCE [LARGE SCALE GENOMIC DNA]</scope>
    <source>
        <strain evidence="1 2">CIRM-BRFM 2984</strain>
    </source>
</reference>
<gene>
    <name evidence="1" type="ORF">R3P38DRAFT_2546014</name>
</gene>
<protein>
    <recommendedName>
        <fullName evidence="3">MYND-type domain-containing protein</fullName>
    </recommendedName>
</protein>
<comment type="caution">
    <text evidence="1">The sequence shown here is derived from an EMBL/GenBank/DDBJ whole genome shotgun (WGS) entry which is preliminary data.</text>
</comment>
<sequence length="623" mass="70014">RVAKVAADPATAPEDVSDALEIIRAAGRRITNYGQDFLPPLIYGLLDPDRMPPGPEAISSSDTFYSSIACAFRALTLFKDIVDESLLRKIGLDFWPRIWIWMQLMDSHDFFPELTSDLCPRFLLLEITGHFLRGEATNQVVQSTTGFGVFIAHAWVDVVSFCERNIDTATGPRIFPVKAVLYLALSPFFAFSHHHTESFEEILHGLGSMANLATLLIRYISLLTRDSESMTITESQRGLLVKFLVDVLAFISANDNALWNSLAHAKYLKFITTLTIKLAKRALQPGEPAELHCVLLFSLEHLLWVTRQGSEWVAKALQAGLLTALSLCIRLDVNGGLLLAAVTLIFRTVAQATLHYSSLRALGSTCPKFFAFETEHSGIFTALSDSVRVEWTRFVVIVQERLQILSRFRATEVSSIRSCYNSECDVLRVQRRELRRCGACKLAYYYCSSECQKLSWKSYNHRAVCAGTYGPADDRDTRFHYFAILSDYQKHRADVLQQKLAYIHRTGNLDFCVVLQYVDGQCTTHVVPRDSFKSVIEKHPAAHILTVPSVEMHVVDFIESEFESETRIALALRRSTSAVNEGLCFLACGIPPRADLSSMEVTQEIKRLSEIEIVETYDGDANI</sequence>
<dbReference type="AlphaFoldDB" id="A0AAW0ALJ2"/>
<evidence type="ECO:0000313" key="1">
    <source>
        <dbReference type="EMBL" id="KAK7013812.1"/>
    </source>
</evidence>
<feature type="non-terminal residue" evidence="1">
    <location>
        <position position="1"/>
    </location>
</feature>
<dbReference type="SUPFAM" id="SSF144232">
    <property type="entry name" value="HIT/MYND zinc finger-like"/>
    <property type="match status" value="1"/>
</dbReference>